<dbReference type="PROSITE" id="PS51257">
    <property type="entry name" value="PROKAR_LIPOPROTEIN"/>
    <property type="match status" value="1"/>
</dbReference>
<keyword evidence="3" id="KW-1185">Reference proteome</keyword>
<name>A0A369PWS9_9SPHI</name>
<comment type="caution">
    <text evidence="2">The sequence shown here is derived from an EMBL/GenBank/DDBJ whole genome shotgun (WGS) entry which is preliminary data.</text>
</comment>
<accession>A0A369PWS9</accession>
<organism evidence="2 3">
    <name type="scientific">Pedobacter chinensis</name>
    <dbReference type="NCBI Taxonomy" id="2282421"/>
    <lineage>
        <taxon>Bacteria</taxon>
        <taxon>Pseudomonadati</taxon>
        <taxon>Bacteroidota</taxon>
        <taxon>Sphingobacteriia</taxon>
        <taxon>Sphingobacteriales</taxon>
        <taxon>Sphingobacteriaceae</taxon>
        <taxon>Pedobacter</taxon>
    </lineage>
</organism>
<evidence type="ECO:0000259" key="1">
    <source>
        <dbReference type="Pfam" id="PF16411"/>
    </source>
</evidence>
<dbReference type="Gene3D" id="2.60.40.3620">
    <property type="match status" value="1"/>
</dbReference>
<dbReference type="RefSeq" id="WP_115403489.1">
    <property type="nucleotide sequence ID" value="NZ_QPKV01000006.1"/>
</dbReference>
<dbReference type="Pfam" id="PF16411">
    <property type="entry name" value="SusF_SusE"/>
    <property type="match status" value="1"/>
</dbReference>
<protein>
    <submittedName>
        <fullName evidence="2">SusF/SusE family outer membrane protein</fullName>
    </submittedName>
</protein>
<evidence type="ECO:0000313" key="2">
    <source>
        <dbReference type="EMBL" id="RDC55447.1"/>
    </source>
</evidence>
<dbReference type="InterPro" id="IPR032187">
    <property type="entry name" value="SusF/SusE-like_C"/>
</dbReference>
<reference evidence="2 3" key="1">
    <citation type="submission" date="2018-07" db="EMBL/GenBank/DDBJ databases">
        <title>Pedobacter sp. nov., isolated from soil.</title>
        <authorList>
            <person name="Zhou L.Y."/>
            <person name="Du Z.J."/>
        </authorList>
    </citation>
    <scope>NUCLEOTIDE SEQUENCE [LARGE SCALE GENOMIC DNA]</scope>
    <source>
        <strain evidence="2 3">JDX94</strain>
    </source>
</reference>
<dbReference type="GO" id="GO:2001070">
    <property type="term" value="F:starch binding"/>
    <property type="evidence" value="ECO:0007669"/>
    <property type="project" value="InterPro"/>
</dbReference>
<dbReference type="GO" id="GO:0019867">
    <property type="term" value="C:outer membrane"/>
    <property type="evidence" value="ECO:0007669"/>
    <property type="project" value="InterPro"/>
</dbReference>
<evidence type="ECO:0000313" key="3">
    <source>
        <dbReference type="Proteomes" id="UP000253961"/>
    </source>
</evidence>
<dbReference type="EMBL" id="QPKV01000006">
    <property type="protein sequence ID" value="RDC55447.1"/>
    <property type="molecule type" value="Genomic_DNA"/>
</dbReference>
<feature type="domain" description="Outer membrane protein SusF/SusE-like C-terminal" evidence="1">
    <location>
        <begin position="48"/>
        <end position="148"/>
    </location>
</feature>
<gene>
    <name evidence="2" type="ORF">DU508_14255</name>
</gene>
<proteinExistence type="predicted"/>
<dbReference type="Proteomes" id="UP000253961">
    <property type="component" value="Unassembled WGS sequence"/>
</dbReference>
<dbReference type="OrthoDB" id="975117at2"/>
<dbReference type="AlphaFoldDB" id="A0A369PWS9"/>
<sequence length="153" mass="16604">MKKNIKNTCMNGFHAEYMMLLLTVMIIGVSCKKELKASDPLPLIYSSVYIVGDASAAKWDIAAALPMIVNPSNSAEFTWTGPLVAGEIKFPTLRNWTADCFMSATAAQPISNNKAQIALGGNPDLKWKLSAAEAGNYKITVDMKAITVSFQKL</sequence>